<gene>
    <name evidence="1" type="ORF">F5147DRAFT_755111</name>
</gene>
<dbReference type="EMBL" id="JABBWM010000075">
    <property type="protein sequence ID" value="KAG2095303.1"/>
    <property type="molecule type" value="Genomic_DNA"/>
</dbReference>
<keyword evidence="2" id="KW-1185">Reference proteome</keyword>
<organism evidence="1 2">
    <name type="scientific">Suillus discolor</name>
    <dbReference type="NCBI Taxonomy" id="1912936"/>
    <lineage>
        <taxon>Eukaryota</taxon>
        <taxon>Fungi</taxon>
        <taxon>Dikarya</taxon>
        <taxon>Basidiomycota</taxon>
        <taxon>Agaricomycotina</taxon>
        <taxon>Agaricomycetes</taxon>
        <taxon>Agaricomycetidae</taxon>
        <taxon>Boletales</taxon>
        <taxon>Suillineae</taxon>
        <taxon>Suillaceae</taxon>
        <taxon>Suillus</taxon>
    </lineage>
</organism>
<name>A0A9P7JPL8_9AGAM</name>
<protein>
    <submittedName>
        <fullName evidence="1">Uncharacterized protein</fullName>
    </submittedName>
</protein>
<proteinExistence type="predicted"/>
<evidence type="ECO:0000313" key="1">
    <source>
        <dbReference type="EMBL" id="KAG2095303.1"/>
    </source>
</evidence>
<sequence>MSYGRLFVESCRFCGGDGVAGTLETNMDRCECLRKLVFETSDLAKVISANDAKDTQLTITPTHSDVQHEVSLKIGPLSENVRDKDTSKERMVVQSLLPQIQADAIPSPTIYEQDEANDGGYWNWSYWDPDTKQYSFQLFRLTC</sequence>
<reference evidence="1" key="1">
    <citation type="journal article" date="2020" name="New Phytol.">
        <title>Comparative genomics reveals dynamic genome evolution in host specialist ectomycorrhizal fungi.</title>
        <authorList>
            <person name="Lofgren L.A."/>
            <person name="Nguyen N.H."/>
            <person name="Vilgalys R."/>
            <person name="Ruytinx J."/>
            <person name="Liao H.L."/>
            <person name="Branco S."/>
            <person name="Kuo A."/>
            <person name="LaButti K."/>
            <person name="Lipzen A."/>
            <person name="Andreopoulos W."/>
            <person name="Pangilinan J."/>
            <person name="Riley R."/>
            <person name="Hundley H."/>
            <person name="Na H."/>
            <person name="Barry K."/>
            <person name="Grigoriev I.V."/>
            <person name="Stajich J.E."/>
            <person name="Kennedy P.G."/>
        </authorList>
    </citation>
    <scope>NUCLEOTIDE SEQUENCE</scope>
    <source>
        <strain evidence="1">FC423</strain>
    </source>
</reference>
<comment type="caution">
    <text evidence="1">The sequence shown here is derived from an EMBL/GenBank/DDBJ whole genome shotgun (WGS) entry which is preliminary data.</text>
</comment>
<dbReference type="RefSeq" id="XP_041287818.1">
    <property type="nucleotide sequence ID" value="XM_041440320.1"/>
</dbReference>
<dbReference type="GeneID" id="64702579"/>
<accession>A0A9P7JPL8</accession>
<dbReference type="OrthoDB" id="10510374at2759"/>
<dbReference type="Proteomes" id="UP000823399">
    <property type="component" value="Unassembled WGS sequence"/>
</dbReference>
<dbReference type="AlphaFoldDB" id="A0A9P7JPL8"/>
<evidence type="ECO:0000313" key="2">
    <source>
        <dbReference type="Proteomes" id="UP000823399"/>
    </source>
</evidence>